<keyword evidence="8 15" id="KW-0418">Kinase</keyword>
<dbReference type="SUPFAM" id="SSF47384">
    <property type="entry name" value="Homodimeric domain of signal transducing histidine kinase"/>
    <property type="match status" value="1"/>
</dbReference>
<keyword evidence="15" id="KW-0407">Ion channel</keyword>
<evidence type="ECO:0000256" key="11">
    <source>
        <dbReference type="ARBA" id="ARBA00023012"/>
    </source>
</evidence>
<evidence type="ECO:0000256" key="4">
    <source>
        <dbReference type="ARBA" id="ARBA00022553"/>
    </source>
</evidence>
<evidence type="ECO:0000256" key="1">
    <source>
        <dbReference type="ARBA" id="ARBA00000085"/>
    </source>
</evidence>
<evidence type="ECO:0000256" key="12">
    <source>
        <dbReference type="ARBA" id="ARBA00023136"/>
    </source>
</evidence>
<dbReference type="PANTHER" id="PTHR45569">
    <property type="entry name" value="SENSOR PROTEIN KDPD"/>
    <property type="match status" value="1"/>
</dbReference>
<evidence type="ECO:0000256" key="2">
    <source>
        <dbReference type="ARBA" id="ARBA00004141"/>
    </source>
</evidence>
<evidence type="ECO:0000256" key="8">
    <source>
        <dbReference type="ARBA" id="ARBA00022777"/>
    </source>
</evidence>
<keyword evidence="11" id="KW-0902">Two-component regulatory system</keyword>
<keyword evidence="6 13" id="KW-0812">Transmembrane</keyword>
<dbReference type="PROSITE" id="PS50109">
    <property type="entry name" value="HIS_KIN"/>
    <property type="match status" value="1"/>
</dbReference>
<evidence type="ECO:0000256" key="10">
    <source>
        <dbReference type="ARBA" id="ARBA00022989"/>
    </source>
</evidence>
<dbReference type="InterPro" id="IPR038318">
    <property type="entry name" value="KdpD_sf"/>
</dbReference>
<dbReference type="InterPro" id="IPR005467">
    <property type="entry name" value="His_kinase_dom"/>
</dbReference>
<dbReference type="KEGG" id="ibu:IB211_00445c"/>
<dbReference type="PRINTS" id="PR00344">
    <property type="entry name" value="BCTRLSENSOR"/>
</dbReference>
<dbReference type="InterPro" id="IPR003594">
    <property type="entry name" value="HATPase_dom"/>
</dbReference>
<dbReference type="GO" id="GO:0034220">
    <property type="term" value="P:monoatomic ion transmembrane transport"/>
    <property type="evidence" value="ECO:0007669"/>
    <property type="project" value="UniProtKB-KW"/>
</dbReference>
<sequence>MKSLIRSSVCRNTAILLSILSLCIVVCYALSHLHDDNNPFAVPIFILGVAAISRFSDGYVCGIAASVIGVVCVNYMFTYPFWVFDMTLSGYPLTFTVMLLVSVIISTLTTQVKHQQRLMYEVKSESMRANLLRAVSHDIRTPLSSILGATSTLLESQDLDETARRDLLLEVHKDAQWLVRVTENILSVTKFSADGVKLKLTEEVVEEIVGSAITKFRKTGGSISIQVHKPQDILLVPMEATLIEQVLLNLLENVVFHGKCATRIDIDIVEEPSRVCFHVSDNGAGISEGVLPHLFDGSYAAQDGTARDDSRNMGIGLSVCQSIVAAHGGGMSARNNPSGGATLSFWLPKRGGTEPS</sequence>
<dbReference type="Gene3D" id="1.10.287.130">
    <property type="match status" value="1"/>
</dbReference>
<comment type="catalytic activity">
    <reaction evidence="1">
        <text>ATP + protein L-histidine = ADP + protein N-phospho-L-histidine.</text>
        <dbReference type="EC" id="2.7.13.3"/>
    </reaction>
</comment>
<dbReference type="GO" id="GO:0005886">
    <property type="term" value="C:plasma membrane"/>
    <property type="evidence" value="ECO:0007669"/>
    <property type="project" value="TreeGrafter"/>
</dbReference>
<name>A0A0S2W0F5_9FIRM</name>
<dbReference type="InterPro" id="IPR036097">
    <property type="entry name" value="HisK_dim/P_sf"/>
</dbReference>
<feature type="transmembrane region" description="Helical" evidence="13">
    <location>
        <begin position="37"/>
        <end position="53"/>
    </location>
</feature>
<dbReference type="SUPFAM" id="SSF55874">
    <property type="entry name" value="ATPase domain of HSP90 chaperone/DNA topoisomerase II/histidine kinase"/>
    <property type="match status" value="1"/>
</dbReference>
<evidence type="ECO:0000256" key="5">
    <source>
        <dbReference type="ARBA" id="ARBA00022679"/>
    </source>
</evidence>
<keyword evidence="10 13" id="KW-1133">Transmembrane helix</keyword>
<dbReference type="EMBL" id="CP011307">
    <property type="protein sequence ID" value="ALP92840.1"/>
    <property type="molecule type" value="Genomic_DNA"/>
</dbReference>
<dbReference type="Pfam" id="PF13493">
    <property type="entry name" value="DUF4118"/>
    <property type="match status" value="1"/>
</dbReference>
<keyword evidence="12 13" id="KW-0472">Membrane</keyword>
<evidence type="ECO:0000313" key="15">
    <source>
        <dbReference type="EMBL" id="ALP92840.1"/>
    </source>
</evidence>
<gene>
    <name evidence="15" type="ORF">IB211_00445c</name>
</gene>
<reference evidence="16" key="2">
    <citation type="submission" date="2015-04" db="EMBL/GenBank/DDBJ databases">
        <title>A butyrogenic pathway from the amino acid lysine in a human gut commensal.</title>
        <authorList>
            <person name="de Vos W.M."/>
            <person name="Bui N.T.P."/>
            <person name="Plugge C.M."/>
            <person name="Ritari J."/>
        </authorList>
    </citation>
    <scope>NUCLEOTIDE SEQUENCE [LARGE SCALE GENOMIC DNA]</scope>
    <source>
        <strain evidence="16">AF211</strain>
    </source>
</reference>
<keyword evidence="5" id="KW-0808">Transferase</keyword>
<feature type="domain" description="Histidine kinase" evidence="14">
    <location>
        <begin position="134"/>
        <end position="351"/>
    </location>
</feature>
<dbReference type="AlphaFoldDB" id="A0A0S2W0F5"/>
<keyword evidence="15" id="KW-0813">Transport</keyword>
<dbReference type="InterPro" id="IPR004358">
    <property type="entry name" value="Sig_transdc_His_kin-like_C"/>
</dbReference>
<evidence type="ECO:0000256" key="13">
    <source>
        <dbReference type="SAM" id="Phobius"/>
    </source>
</evidence>
<evidence type="ECO:0000256" key="6">
    <source>
        <dbReference type="ARBA" id="ARBA00022692"/>
    </source>
</evidence>
<keyword evidence="15" id="KW-0406">Ion transport</keyword>
<reference evidence="15 16" key="1">
    <citation type="journal article" date="2015" name="Nat. Commun.">
        <title>Production of butyrate from lysine and the Amadori product fructoselysine by a human gut commensal.</title>
        <authorList>
            <person name="Bui T.P."/>
            <person name="Ritari J."/>
            <person name="Boeren S."/>
            <person name="de Waard P."/>
            <person name="Plugge C.M."/>
            <person name="de Vos W.M."/>
        </authorList>
    </citation>
    <scope>NUCLEOTIDE SEQUENCE [LARGE SCALE GENOMIC DNA]</scope>
    <source>
        <strain evidence="15 16">AF211</strain>
    </source>
</reference>
<dbReference type="CDD" id="cd00082">
    <property type="entry name" value="HisKA"/>
    <property type="match status" value="1"/>
</dbReference>
<keyword evidence="9" id="KW-0067">ATP-binding</keyword>
<dbReference type="Gene3D" id="3.30.565.10">
    <property type="entry name" value="Histidine kinase-like ATPase, C-terminal domain"/>
    <property type="match status" value="1"/>
</dbReference>
<dbReference type="GO" id="GO:0000155">
    <property type="term" value="F:phosphorelay sensor kinase activity"/>
    <property type="evidence" value="ECO:0007669"/>
    <property type="project" value="InterPro"/>
</dbReference>
<proteinExistence type="predicted"/>
<dbReference type="Pfam" id="PF02518">
    <property type="entry name" value="HATPase_c"/>
    <property type="match status" value="1"/>
</dbReference>
<evidence type="ECO:0000256" key="7">
    <source>
        <dbReference type="ARBA" id="ARBA00022741"/>
    </source>
</evidence>
<keyword evidence="4" id="KW-0597">Phosphoprotein</keyword>
<feature type="transmembrane region" description="Helical" evidence="13">
    <location>
        <begin position="88"/>
        <end position="109"/>
    </location>
</feature>
<evidence type="ECO:0000256" key="3">
    <source>
        <dbReference type="ARBA" id="ARBA00012438"/>
    </source>
</evidence>
<dbReference type="SMART" id="SM00388">
    <property type="entry name" value="HisKA"/>
    <property type="match status" value="1"/>
</dbReference>
<dbReference type="Pfam" id="PF00512">
    <property type="entry name" value="HisKA"/>
    <property type="match status" value="1"/>
</dbReference>
<comment type="subcellular location">
    <subcellularLocation>
        <location evidence="2">Membrane</location>
        <topology evidence="2">Multi-pass membrane protein</topology>
    </subcellularLocation>
</comment>
<evidence type="ECO:0000313" key="16">
    <source>
        <dbReference type="Proteomes" id="UP000064844"/>
    </source>
</evidence>
<organism evidence="15 16">
    <name type="scientific">Intestinimonas butyriciproducens</name>
    <dbReference type="NCBI Taxonomy" id="1297617"/>
    <lineage>
        <taxon>Bacteria</taxon>
        <taxon>Bacillati</taxon>
        <taxon>Bacillota</taxon>
        <taxon>Clostridia</taxon>
        <taxon>Eubacteriales</taxon>
        <taxon>Intestinimonas</taxon>
    </lineage>
</organism>
<dbReference type="PANTHER" id="PTHR45569:SF1">
    <property type="entry name" value="SENSOR PROTEIN KDPD"/>
    <property type="match status" value="1"/>
</dbReference>
<evidence type="ECO:0000259" key="14">
    <source>
        <dbReference type="PROSITE" id="PS50109"/>
    </source>
</evidence>
<dbReference type="PATRIC" id="fig|1297617.4.peg.450"/>
<keyword evidence="16" id="KW-1185">Reference proteome</keyword>
<feature type="transmembrane region" description="Helical" evidence="13">
    <location>
        <begin position="12"/>
        <end position="31"/>
    </location>
</feature>
<dbReference type="Proteomes" id="UP000064844">
    <property type="component" value="Chromosome"/>
</dbReference>
<accession>A0A0S2W0F5</accession>
<keyword evidence="7" id="KW-0547">Nucleotide-binding</keyword>
<dbReference type="Gene3D" id="1.20.120.620">
    <property type="entry name" value="Backbone structure of the membrane domain of e. Coli histidine kinase receptor kdpd"/>
    <property type="match status" value="1"/>
</dbReference>
<dbReference type="STRING" id="1297617.IB211_00445c"/>
<evidence type="ECO:0000256" key="9">
    <source>
        <dbReference type="ARBA" id="ARBA00022840"/>
    </source>
</evidence>
<dbReference type="eggNOG" id="COG2205">
    <property type="taxonomic scope" value="Bacteria"/>
</dbReference>
<dbReference type="SMART" id="SM00387">
    <property type="entry name" value="HATPase_c"/>
    <property type="match status" value="1"/>
</dbReference>
<feature type="transmembrane region" description="Helical" evidence="13">
    <location>
        <begin position="60"/>
        <end position="82"/>
    </location>
</feature>
<dbReference type="InterPro" id="IPR052023">
    <property type="entry name" value="Histidine_kinase_KdpD"/>
</dbReference>
<dbReference type="InterPro" id="IPR036890">
    <property type="entry name" value="HATPase_C_sf"/>
</dbReference>
<dbReference type="EC" id="2.7.13.3" evidence="3"/>
<protein>
    <recommendedName>
        <fullName evidence="3">histidine kinase</fullName>
        <ecNumber evidence="3">2.7.13.3</ecNumber>
    </recommendedName>
</protein>
<dbReference type="RefSeq" id="WP_058116955.1">
    <property type="nucleotide sequence ID" value="NZ_CP011307.1"/>
</dbReference>
<dbReference type="InterPro" id="IPR025201">
    <property type="entry name" value="KdpD_TM"/>
</dbReference>
<dbReference type="InterPro" id="IPR003661">
    <property type="entry name" value="HisK_dim/P_dom"/>
</dbReference>
<dbReference type="GO" id="GO:0005524">
    <property type="term" value="F:ATP binding"/>
    <property type="evidence" value="ECO:0007669"/>
    <property type="project" value="UniProtKB-KW"/>
</dbReference>